<proteinExistence type="inferred from homology"/>
<dbReference type="Proteomes" id="UP000019335">
    <property type="component" value="Chromosome 8"/>
</dbReference>
<dbReference type="PROSITE" id="PS00134">
    <property type="entry name" value="TRYPSIN_HIS"/>
    <property type="match status" value="1"/>
</dbReference>
<dbReference type="PANTHER" id="PTHR15462:SF8">
    <property type="entry name" value="SERINE PROTEASE"/>
    <property type="match status" value="1"/>
</dbReference>
<dbReference type="EMBL" id="AZIL01000606">
    <property type="protein sequence ID" value="EWM26814.1"/>
    <property type="molecule type" value="Genomic_DNA"/>
</dbReference>
<reference evidence="6 7" key="1">
    <citation type="journal article" date="2014" name="Mol. Plant">
        <title>Chromosome Scale Genome Assembly and Transcriptome Profiling of Nannochloropsis gaditana in Nitrogen Depletion.</title>
        <authorList>
            <person name="Corteggiani Carpinelli E."/>
            <person name="Telatin A."/>
            <person name="Vitulo N."/>
            <person name="Forcato C."/>
            <person name="D'Angelo M."/>
            <person name="Schiavon R."/>
            <person name="Vezzi A."/>
            <person name="Giacometti G.M."/>
            <person name="Morosinotto T."/>
            <person name="Valle G."/>
        </authorList>
    </citation>
    <scope>NUCLEOTIDE SEQUENCE [LARGE SCALE GENOMIC DNA]</scope>
    <source>
        <strain evidence="6 7">B-31</strain>
    </source>
</reference>
<evidence type="ECO:0000256" key="2">
    <source>
        <dbReference type="ARBA" id="ARBA00022729"/>
    </source>
</evidence>
<dbReference type="InterPro" id="IPR009003">
    <property type="entry name" value="Peptidase_S1_PA"/>
</dbReference>
<feature type="domain" description="Peptidase S1" evidence="5">
    <location>
        <begin position="193"/>
        <end position="360"/>
    </location>
</feature>
<dbReference type="PANTHER" id="PTHR15462">
    <property type="entry name" value="SERINE PROTEASE"/>
    <property type="match status" value="1"/>
</dbReference>
<accession>W7U297</accession>
<keyword evidence="3" id="KW-0843">Virulence</keyword>
<evidence type="ECO:0000313" key="7">
    <source>
        <dbReference type="Proteomes" id="UP000019335"/>
    </source>
</evidence>
<gene>
    <name evidence="6" type="ORF">Naga_100018g57</name>
</gene>
<name>W7U297_9STRA</name>
<dbReference type="OrthoDB" id="10037376at2759"/>
<evidence type="ECO:0000313" key="6">
    <source>
        <dbReference type="EMBL" id="EWM26814.1"/>
    </source>
</evidence>
<comment type="similarity">
    <text evidence="1">Belongs to the peptidase S1 family.</text>
</comment>
<keyword evidence="7" id="KW-1185">Reference proteome</keyword>
<keyword evidence="2 4" id="KW-0732">Signal</keyword>
<protein>
    <submittedName>
        <fullName evidence="6">Glutamyl endopeptidase family protein</fullName>
    </submittedName>
</protein>
<evidence type="ECO:0000259" key="5">
    <source>
        <dbReference type="Pfam" id="PF00089"/>
    </source>
</evidence>
<dbReference type="Pfam" id="PF00089">
    <property type="entry name" value="Trypsin"/>
    <property type="match status" value="1"/>
</dbReference>
<dbReference type="InterPro" id="IPR001254">
    <property type="entry name" value="Trypsin_dom"/>
</dbReference>
<dbReference type="GO" id="GO:0006508">
    <property type="term" value="P:proteolysis"/>
    <property type="evidence" value="ECO:0007669"/>
    <property type="project" value="InterPro"/>
</dbReference>
<organism evidence="6 7">
    <name type="scientific">Nannochloropsis gaditana</name>
    <dbReference type="NCBI Taxonomy" id="72520"/>
    <lineage>
        <taxon>Eukaryota</taxon>
        <taxon>Sar</taxon>
        <taxon>Stramenopiles</taxon>
        <taxon>Ochrophyta</taxon>
        <taxon>Eustigmatophyceae</taxon>
        <taxon>Eustigmatales</taxon>
        <taxon>Monodopsidaceae</taxon>
        <taxon>Nannochloropsis</taxon>
    </lineage>
</organism>
<dbReference type="InterPro" id="IPR043504">
    <property type="entry name" value="Peptidase_S1_PA_chymotrypsin"/>
</dbReference>
<dbReference type="GO" id="GO:0004252">
    <property type="term" value="F:serine-type endopeptidase activity"/>
    <property type="evidence" value="ECO:0007669"/>
    <property type="project" value="InterPro"/>
</dbReference>
<dbReference type="InterPro" id="IPR001314">
    <property type="entry name" value="Peptidase_S1A"/>
</dbReference>
<evidence type="ECO:0000256" key="4">
    <source>
        <dbReference type="SAM" id="SignalP"/>
    </source>
</evidence>
<dbReference type="SUPFAM" id="SSF50494">
    <property type="entry name" value="Trypsin-like serine proteases"/>
    <property type="match status" value="1"/>
</dbReference>
<dbReference type="PRINTS" id="PR00722">
    <property type="entry name" value="CHYMOTRYPSIN"/>
</dbReference>
<feature type="chain" id="PRO_5004901435" evidence="4">
    <location>
        <begin position="30"/>
        <end position="400"/>
    </location>
</feature>
<feature type="signal peptide" evidence="4">
    <location>
        <begin position="1"/>
        <end position="29"/>
    </location>
</feature>
<sequence>MKYRGNNSFEGFLFFLAVNWALLSVLVLGTQTGPSGGWGARFQSVGCEINPHSKYNKMSSSSGSLREKSRMFNVSVDQGNYISLRAFLGTLPIGGKLQDLVRDEDDADLPSVEKFLEGLTLKSLKENLGKGLRGGTDRVAAAVDVGVEGEQQSIDTRDVHQRRLNVYAKDQRTYFDPDVYPDRTFGKLMFPASYYCTGQLIGKRYVLTAAHCFYSYGTSIDGDNIYHSKFRVAYHTDKEGKHYYAASSAWGRLWYGTTYPEVYRNSDWAIIELETPLGETQGYVGINPTDLSRQLPMYNKFSLIGYSEDGYSQTAGIDPKCSLEDAYQGVYFHNCDCAAGASGGALLDASFNVVGINTAHVMPSNTKLLRASDYNPTYPNIAVPAYQFMPTYAHILTQID</sequence>
<comment type="caution">
    <text evidence="6">The sequence shown here is derived from an EMBL/GenBank/DDBJ whole genome shotgun (WGS) entry which is preliminary data.</text>
</comment>
<dbReference type="InterPro" id="IPR050966">
    <property type="entry name" value="Glutamyl_endopeptidase"/>
</dbReference>
<dbReference type="AlphaFoldDB" id="W7U297"/>
<dbReference type="Gene3D" id="2.40.10.10">
    <property type="entry name" value="Trypsin-like serine proteases"/>
    <property type="match status" value="2"/>
</dbReference>
<evidence type="ECO:0000256" key="3">
    <source>
        <dbReference type="ARBA" id="ARBA00023026"/>
    </source>
</evidence>
<dbReference type="InterPro" id="IPR018114">
    <property type="entry name" value="TRYPSIN_HIS"/>
</dbReference>
<evidence type="ECO:0000256" key="1">
    <source>
        <dbReference type="ARBA" id="ARBA00007664"/>
    </source>
</evidence>